<sequence>MVLRYAHHHAESLRSGIAVLGRATEKISTNLAQSHEERATA</sequence>
<reference evidence="2" key="1">
    <citation type="journal article" date="2015" name="Genome Announc.">
        <title>Draft Genome Sequence of an Anaerobic Ammonium-Oxidizing Bacterium, "Candidatus Brocadia sinica".</title>
        <authorList>
            <person name="Oshiki M."/>
            <person name="Shinyako-Hata K."/>
            <person name="Satoh H."/>
            <person name="Okabe S."/>
        </authorList>
    </citation>
    <scope>NUCLEOTIDE SEQUENCE [LARGE SCALE GENOMIC DNA]</scope>
    <source>
        <strain evidence="2">JPN1</strain>
    </source>
</reference>
<evidence type="ECO:0000313" key="2">
    <source>
        <dbReference type="Proteomes" id="UP000032309"/>
    </source>
</evidence>
<comment type="caution">
    <text evidence="1">The sequence shown here is derived from an EMBL/GenBank/DDBJ whole genome shotgun (WGS) entry which is preliminary data.</text>
</comment>
<proteinExistence type="predicted"/>
<organism evidence="1 2">
    <name type="scientific">Candidatus Brocadia sinica JPN1</name>
    <dbReference type="NCBI Taxonomy" id="1197129"/>
    <lineage>
        <taxon>Bacteria</taxon>
        <taxon>Pseudomonadati</taxon>
        <taxon>Planctomycetota</taxon>
        <taxon>Candidatus Brocadiia</taxon>
        <taxon>Candidatus Brocadiales</taxon>
        <taxon>Candidatus Brocadiaceae</taxon>
        <taxon>Candidatus Brocadia</taxon>
    </lineage>
</organism>
<accession>A0ABQ0JUP6</accession>
<gene>
    <name evidence="1" type="ORF">BROSI_A0966</name>
</gene>
<dbReference type="Proteomes" id="UP000032309">
    <property type="component" value="Unassembled WGS sequence"/>
</dbReference>
<evidence type="ECO:0000313" key="1">
    <source>
        <dbReference type="EMBL" id="GAN32452.1"/>
    </source>
</evidence>
<protein>
    <submittedName>
        <fullName evidence="1">Uncharacterized protein</fullName>
    </submittedName>
</protein>
<name>A0ABQ0JUP6_9BACT</name>
<keyword evidence="2" id="KW-1185">Reference proteome</keyword>
<dbReference type="EMBL" id="BAFN01000001">
    <property type="protein sequence ID" value="GAN32452.1"/>
    <property type="molecule type" value="Genomic_DNA"/>
</dbReference>